<protein>
    <submittedName>
        <fullName evidence="7">Nitrite reductase</fullName>
    </submittedName>
</protein>
<dbReference type="InterPro" id="IPR003143">
    <property type="entry name" value="Cyt_cd1_C_sf"/>
</dbReference>
<dbReference type="Pfam" id="PF02239">
    <property type="entry name" value="Cytochrom_D1"/>
    <property type="match status" value="1"/>
</dbReference>
<dbReference type="InterPro" id="IPR036909">
    <property type="entry name" value="Cyt_c-like_dom_sf"/>
</dbReference>
<dbReference type="InterPro" id="IPR051200">
    <property type="entry name" value="Host-pathogen_enzymatic-act"/>
</dbReference>
<sequence length="558" mass="61579">MSLGITYTKARRTLGVGFALLLGSTAAPVLAEGPTLSQEAFDASKQLYFEQCAGCHGVLRKGATGKNLEPVVKTTKADGTVVEGGTLKLGQERLEKIIAWGTEGGMNNFSDIMTEDQIRDMATYIQMDPPKPPEMSLAQMEATRKIYVEEADYPTEPLHGRNWENFFVVIERDAGKVAVIDGDTKEVLVHIPTGYAVHVIKASEHHSISEPENPGRFWYTMGRDGKMTKIDLWQTPDKMLVSEVKVAYDARDVAVSGDGKYIIGGAYWPPHFVISDAVTMEPLKVVSTRGVNTEGDYVEEARVAAIYTTPHEPTWLVAVKELGQMWQVDYSDLDNLRIDKIDTSRFLHDGFFDPTGRYFQIAANASNQMVVVDAKERKLEAIIDTAALPHPGPGANWIDPNCGPVAGTTHLGVGTVTVWGNDPEGHPDQAWKTCYEVETDGAGLFIRTHPNSDYYWADQTKHPEPEIQQSVQVISKETGEIVKTIQVTDTPGTAAVHFEFNADGTEVWVSKWNMSDSLEPNGEIVIYDAKTLEEIGRVKGLYAPTGKFNVFNRSNHVT</sequence>
<feature type="chain" id="PRO_5046128592" evidence="5">
    <location>
        <begin position="32"/>
        <end position="558"/>
    </location>
</feature>
<dbReference type="SUPFAM" id="SSF51004">
    <property type="entry name" value="C-terminal (heme d1) domain of cytochrome cd1-nitrite reductase"/>
    <property type="match status" value="1"/>
</dbReference>
<evidence type="ECO:0000256" key="2">
    <source>
        <dbReference type="ARBA" id="ARBA00022723"/>
    </source>
</evidence>
<name>A0ABX0WD66_9RHOB</name>
<dbReference type="PANTHER" id="PTHR47197:SF3">
    <property type="entry name" value="DIHYDRO-HEME D1 DEHYDROGENASE"/>
    <property type="match status" value="1"/>
</dbReference>
<reference evidence="7 8" key="1">
    <citation type="submission" date="2018-05" db="EMBL/GenBank/DDBJ databases">
        <authorList>
            <person name="Zhang Y.-J."/>
        </authorList>
    </citation>
    <scope>NUCLEOTIDE SEQUENCE [LARGE SCALE GENOMIC DNA]</scope>
    <source>
        <strain evidence="7 8">CY04</strain>
    </source>
</reference>
<dbReference type="PANTHER" id="PTHR47197">
    <property type="entry name" value="PROTEIN NIRF"/>
    <property type="match status" value="1"/>
</dbReference>
<dbReference type="SUPFAM" id="SSF46626">
    <property type="entry name" value="Cytochrome c"/>
    <property type="match status" value="1"/>
</dbReference>
<comment type="caution">
    <text evidence="7">The sequence shown here is derived from an EMBL/GenBank/DDBJ whole genome shotgun (WGS) entry which is preliminary data.</text>
</comment>
<evidence type="ECO:0000256" key="4">
    <source>
        <dbReference type="PROSITE-ProRule" id="PRU00433"/>
    </source>
</evidence>
<dbReference type="Gene3D" id="1.10.760.10">
    <property type="entry name" value="Cytochrome c-like domain"/>
    <property type="match status" value="1"/>
</dbReference>
<evidence type="ECO:0000313" key="7">
    <source>
        <dbReference type="EMBL" id="NIZ63183.1"/>
    </source>
</evidence>
<dbReference type="InterPro" id="IPR011048">
    <property type="entry name" value="Haem_d1_sf"/>
</dbReference>
<accession>A0ABX0WD66</accession>
<dbReference type="Proteomes" id="UP001429564">
    <property type="component" value="Unassembled WGS sequence"/>
</dbReference>
<dbReference type="CDD" id="cd20781">
    <property type="entry name" value="8prop_hemeD1_NiR_alpha_gamma"/>
    <property type="match status" value="1"/>
</dbReference>
<organism evidence="7 8">
    <name type="scientific">Parasedimentitalea denitrificans</name>
    <dbReference type="NCBI Taxonomy" id="2211118"/>
    <lineage>
        <taxon>Bacteria</taxon>
        <taxon>Pseudomonadati</taxon>
        <taxon>Pseudomonadota</taxon>
        <taxon>Alphaproteobacteria</taxon>
        <taxon>Rhodobacterales</taxon>
        <taxon>Paracoccaceae</taxon>
        <taxon>Parasedimentitalea</taxon>
    </lineage>
</organism>
<evidence type="ECO:0000256" key="1">
    <source>
        <dbReference type="ARBA" id="ARBA00022617"/>
    </source>
</evidence>
<keyword evidence="1 4" id="KW-0349">Heme</keyword>
<feature type="signal peptide" evidence="5">
    <location>
        <begin position="1"/>
        <end position="31"/>
    </location>
</feature>
<keyword evidence="5" id="KW-0732">Signal</keyword>
<dbReference type="EMBL" id="QHLQ01000030">
    <property type="protein sequence ID" value="NIZ63183.1"/>
    <property type="molecule type" value="Genomic_DNA"/>
</dbReference>
<dbReference type="PROSITE" id="PS51007">
    <property type="entry name" value="CYTC"/>
    <property type="match status" value="1"/>
</dbReference>
<gene>
    <name evidence="7" type="ORF">DL239_19645</name>
</gene>
<evidence type="ECO:0000256" key="3">
    <source>
        <dbReference type="ARBA" id="ARBA00023004"/>
    </source>
</evidence>
<keyword evidence="2 4" id="KW-0479">Metal-binding</keyword>
<proteinExistence type="predicted"/>
<evidence type="ECO:0000259" key="6">
    <source>
        <dbReference type="PROSITE" id="PS51007"/>
    </source>
</evidence>
<dbReference type="Gene3D" id="2.140.10.20">
    <property type="entry name" value="C-terminal (heme d1) domain of cytochrome cd1-nitrite reductase"/>
    <property type="match status" value="1"/>
</dbReference>
<dbReference type="RefSeq" id="WP_167685787.1">
    <property type="nucleotide sequence ID" value="NZ_QHLQ01000030.1"/>
</dbReference>
<dbReference type="Pfam" id="PF13442">
    <property type="entry name" value="Cytochrome_CBB3"/>
    <property type="match status" value="1"/>
</dbReference>
<keyword evidence="3 4" id="KW-0408">Iron</keyword>
<evidence type="ECO:0000256" key="5">
    <source>
        <dbReference type="SAM" id="SignalP"/>
    </source>
</evidence>
<feature type="domain" description="Cytochrome c" evidence="6">
    <location>
        <begin position="39"/>
        <end position="129"/>
    </location>
</feature>
<evidence type="ECO:0000313" key="8">
    <source>
        <dbReference type="Proteomes" id="UP001429564"/>
    </source>
</evidence>
<keyword evidence="8" id="KW-1185">Reference proteome</keyword>
<dbReference type="InterPro" id="IPR009056">
    <property type="entry name" value="Cyt_c-like_dom"/>
</dbReference>